<reference evidence="3 4" key="1">
    <citation type="submission" date="2011-06" db="EMBL/GenBank/DDBJ databases">
        <title>The draft genome of Thiorhodococcus drewsii AZ1.</title>
        <authorList>
            <consortium name="US DOE Joint Genome Institute (JGI-PGF)"/>
            <person name="Lucas S."/>
            <person name="Han J."/>
            <person name="Lapidus A."/>
            <person name="Cheng J.-F."/>
            <person name="Goodwin L."/>
            <person name="Pitluck S."/>
            <person name="Peters L."/>
            <person name="Land M.L."/>
            <person name="Hauser L."/>
            <person name="Vogl K."/>
            <person name="Liu Z."/>
            <person name="Imhoff J."/>
            <person name="Thiel V."/>
            <person name="Frigaard N.-U."/>
            <person name="Bryant D.A."/>
            <person name="Woyke T.J."/>
        </authorList>
    </citation>
    <scope>NUCLEOTIDE SEQUENCE [LARGE SCALE GENOMIC DNA]</scope>
    <source>
        <strain evidence="3 4">AZ1</strain>
    </source>
</reference>
<dbReference type="AlphaFoldDB" id="G2DWV8"/>
<keyword evidence="1" id="KW-1133">Transmembrane helix</keyword>
<dbReference type="OrthoDB" id="6883655at2"/>
<dbReference type="InterPro" id="IPR035897">
    <property type="entry name" value="Toll_tir_struct_dom_sf"/>
</dbReference>
<dbReference type="RefSeq" id="WP_007039235.1">
    <property type="nucleotide sequence ID" value="NZ_AFWT01000003.1"/>
</dbReference>
<proteinExistence type="predicted"/>
<dbReference type="InterPro" id="IPR000157">
    <property type="entry name" value="TIR_dom"/>
</dbReference>
<dbReference type="Gene3D" id="3.40.50.10140">
    <property type="entry name" value="Toll/interleukin-1 receptor homology (TIR) domain"/>
    <property type="match status" value="1"/>
</dbReference>
<dbReference type="eggNOG" id="COG4916">
    <property type="taxonomic scope" value="Bacteria"/>
</dbReference>
<evidence type="ECO:0000313" key="4">
    <source>
        <dbReference type="Proteomes" id="UP000004200"/>
    </source>
</evidence>
<keyword evidence="1" id="KW-0812">Transmembrane</keyword>
<accession>G2DWV8</accession>
<dbReference type="STRING" id="765913.ThidrDRAFT_0519"/>
<evidence type="ECO:0000259" key="2">
    <source>
        <dbReference type="PROSITE" id="PS50104"/>
    </source>
</evidence>
<gene>
    <name evidence="3" type="ORF">ThidrDRAFT_0519</name>
</gene>
<feature type="transmembrane region" description="Helical" evidence="1">
    <location>
        <begin position="12"/>
        <end position="32"/>
    </location>
</feature>
<organism evidence="3 4">
    <name type="scientific">Thiorhodococcus drewsii AZ1</name>
    <dbReference type="NCBI Taxonomy" id="765913"/>
    <lineage>
        <taxon>Bacteria</taxon>
        <taxon>Pseudomonadati</taxon>
        <taxon>Pseudomonadota</taxon>
        <taxon>Gammaproteobacteria</taxon>
        <taxon>Chromatiales</taxon>
        <taxon>Chromatiaceae</taxon>
        <taxon>Thiorhodococcus</taxon>
    </lineage>
</organism>
<name>G2DWV8_9GAMM</name>
<sequence>MKKSKPLKAIDSIITLMILMAFFYAALVFLSGTNYADLIQGVIGILAALIGLIILSAFSDTRRRKKPRRVFILYSEEDLDFVSKLYKALKVTPYRILWDRKEIKVGDNVIETLEQMQNESDDFIFVISKHSVDSEETKMSLETARNQNKRILPVLIDDSELPEELQEIMFADFRESFDDGYFSLRDALKTTNQQNKPVAPPRRKAAS</sequence>
<dbReference type="PROSITE" id="PS50104">
    <property type="entry name" value="TIR"/>
    <property type="match status" value="1"/>
</dbReference>
<dbReference type="EMBL" id="AFWT01000003">
    <property type="protein sequence ID" value="EGV33312.1"/>
    <property type="molecule type" value="Genomic_DNA"/>
</dbReference>
<evidence type="ECO:0000313" key="3">
    <source>
        <dbReference type="EMBL" id="EGV33312.1"/>
    </source>
</evidence>
<dbReference type="SUPFAM" id="SSF52200">
    <property type="entry name" value="Toll/Interleukin receptor TIR domain"/>
    <property type="match status" value="1"/>
</dbReference>
<protein>
    <submittedName>
        <fullName evidence="3">TIR protein</fullName>
    </submittedName>
</protein>
<evidence type="ECO:0000256" key="1">
    <source>
        <dbReference type="SAM" id="Phobius"/>
    </source>
</evidence>
<comment type="caution">
    <text evidence="3">The sequence shown here is derived from an EMBL/GenBank/DDBJ whole genome shotgun (WGS) entry which is preliminary data.</text>
</comment>
<dbReference type="Pfam" id="PF13676">
    <property type="entry name" value="TIR_2"/>
    <property type="match status" value="1"/>
</dbReference>
<keyword evidence="1" id="KW-0472">Membrane</keyword>
<feature type="domain" description="TIR" evidence="2">
    <location>
        <begin position="66"/>
        <end position="177"/>
    </location>
</feature>
<dbReference type="Proteomes" id="UP000004200">
    <property type="component" value="Unassembled WGS sequence"/>
</dbReference>
<feature type="transmembrane region" description="Helical" evidence="1">
    <location>
        <begin position="38"/>
        <end position="59"/>
    </location>
</feature>
<dbReference type="GO" id="GO:0007165">
    <property type="term" value="P:signal transduction"/>
    <property type="evidence" value="ECO:0007669"/>
    <property type="project" value="InterPro"/>
</dbReference>
<keyword evidence="4" id="KW-1185">Reference proteome</keyword>